<proteinExistence type="predicted"/>
<comment type="caution">
    <text evidence="1">The sequence shown here is derived from an EMBL/GenBank/DDBJ whole genome shotgun (WGS) entry which is preliminary data.</text>
</comment>
<keyword evidence="2" id="KW-1185">Reference proteome</keyword>
<organism evidence="1 2">
    <name type="scientific">Catharanthus roseus</name>
    <name type="common">Madagascar periwinkle</name>
    <name type="synonym">Vinca rosea</name>
    <dbReference type="NCBI Taxonomy" id="4058"/>
    <lineage>
        <taxon>Eukaryota</taxon>
        <taxon>Viridiplantae</taxon>
        <taxon>Streptophyta</taxon>
        <taxon>Embryophyta</taxon>
        <taxon>Tracheophyta</taxon>
        <taxon>Spermatophyta</taxon>
        <taxon>Magnoliopsida</taxon>
        <taxon>eudicotyledons</taxon>
        <taxon>Gunneridae</taxon>
        <taxon>Pentapetalae</taxon>
        <taxon>asterids</taxon>
        <taxon>lamiids</taxon>
        <taxon>Gentianales</taxon>
        <taxon>Apocynaceae</taxon>
        <taxon>Rauvolfioideae</taxon>
        <taxon>Vinceae</taxon>
        <taxon>Catharanthinae</taxon>
        <taxon>Catharanthus</taxon>
    </lineage>
</organism>
<dbReference type="Proteomes" id="UP001060085">
    <property type="component" value="Linkage Group LG07"/>
</dbReference>
<accession>A0ACC0A234</accession>
<dbReference type="EMBL" id="CM044707">
    <property type="protein sequence ID" value="KAI5654649.1"/>
    <property type="molecule type" value="Genomic_DNA"/>
</dbReference>
<gene>
    <name evidence="1" type="ORF">M9H77_31836</name>
</gene>
<sequence>MEAAMGLMRRMPPKHTETALSALLSLLPHNSSDLLSQVDQPLQVMCDVDSGKEFILCEYNRDADSYRSPWSNKYHPPLEDGPHPSTELRKLEIEANEVFSVYRDQYYEGGISSVYMWEDENEGFVACFLIKKDGPRTGHGRRGNLEEGAWDAIHVIEVGPEEEGKAHYCLTSTVMLSLTTNDESSGTFSLSGSIRRQMSMDLSVSEGHLCNMGRMIEEMEGKLRNSLDQIASLVGAPPQTRHSRLHQPPRSLSRHHLLFGCCFMAAYVEHLLRRCTAFPHIKQLQAHLITTGLFNYQLSRAKLLDFSATSSAGSFSYAKFVFDRIPHPATNDWNAIIRGLAQSDQPMNAVIFYVSMICASCKPDALTCSFVLKACSRALARRETFQMHSQVVKFGVKSDILLQTTLLDAYAKCGDLNSASNLFDEMTMRDIASWNSLISGLAQGNQPEEALELFKRMKENGPLPNEVTCLGVLSACSQLGAFKEGAMIHDYIRAGKLDSNVIVCNAVIDMFGKCGLVDKAYEVFSSMLCKKNLVTWNTMIMAFGMHGDGVKALELFQLMGKEGLSADSVSYLAAMCACNHGGMVDEGLKLFESMGEYGVDKTVKHYGTVVDLLGRAGRLEEACKIIESMPAFQDIVLWQTLLGASKTYGNVEMAENASRKLVEMGSNNCGEFVLLSNVYAARERWKDVEKVREAMRNRAVKKIPGFSYTEVGGVMHKFINGDRHHPKWKEIYRKLDEINFRIREFGYMPETNYVLHDIGPEEKENALSYHSEKLAVAFGLISCSTDEGPISVNKNLRICGDCHETIKLISKIYEREIIVRDRTRFHKFKDGACSCRDYW</sequence>
<reference evidence="2" key="1">
    <citation type="journal article" date="2023" name="Nat. Plants">
        <title>Single-cell RNA sequencing provides a high-resolution roadmap for understanding the multicellular compartmentation of specialized metabolism.</title>
        <authorList>
            <person name="Sun S."/>
            <person name="Shen X."/>
            <person name="Li Y."/>
            <person name="Li Y."/>
            <person name="Wang S."/>
            <person name="Li R."/>
            <person name="Zhang H."/>
            <person name="Shen G."/>
            <person name="Guo B."/>
            <person name="Wei J."/>
            <person name="Xu J."/>
            <person name="St-Pierre B."/>
            <person name="Chen S."/>
            <person name="Sun C."/>
        </authorList>
    </citation>
    <scope>NUCLEOTIDE SEQUENCE [LARGE SCALE GENOMIC DNA]</scope>
</reference>
<name>A0ACC0A234_CATRO</name>
<evidence type="ECO:0000313" key="1">
    <source>
        <dbReference type="EMBL" id="KAI5654649.1"/>
    </source>
</evidence>
<evidence type="ECO:0000313" key="2">
    <source>
        <dbReference type="Proteomes" id="UP001060085"/>
    </source>
</evidence>
<protein>
    <submittedName>
        <fullName evidence="1">Uncharacterized protein</fullName>
    </submittedName>
</protein>